<gene>
    <name evidence="11" type="primary">CPS1</name>
</gene>
<comment type="catalytic activity">
    <reaction evidence="6">
        <text>hydrogencarbonate + NH4(+) + 2 ATP = carbamoyl phosphate + 2 ADP + phosphate + 2 H(+)</text>
        <dbReference type="Rhea" id="RHEA:18029"/>
        <dbReference type="ChEBI" id="CHEBI:15378"/>
        <dbReference type="ChEBI" id="CHEBI:17544"/>
        <dbReference type="ChEBI" id="CHEBI:28938"/>
        <dbReference type="ChEBI" id="CHEBI:30616"/>
        <dbReference type="ChEBI" id="CHEBI:43474"/>
        <dbReference type="ChEBI" id="CHEBI:58228"/>
        <dbReference type="ChEBI" id="CHEBI:456216"/>
        <dbReference type="EC" id="6.3.4.16"/>
    </reaction>
</comment>
<evidence type="ECO:0000256" key="4">
    <source>
        <dbReference type="ARBA" id="ARBA00022840"/>
    </source>
</evidence>
<dbReference type="FunFam" id="3.40.50.20:FF:000002">
    <property type="entry name" value="Carbamoyl-phosphate synthase large chain"/>
    <property type="match status" value="1"/>
</dbReference>
<dbReference type="InterPro" id="IPR013815">
    <property type="entry name" value="ATP_grasp_subdomain_1"/>
</dbReference>
<dbReference type="PROSITE" id="PS51855">
    <property type="entry name" value="MGS"/>
    <property type="match status" value="1"/>
</dbReference>
<dbReference type="PRINTS" id="PR00098">
    <property type="entry name" value="CPSASE"/>
</dbReference>
<keyword evidence="2" id="KW-0677">Repeat</keyword>
<dbReference type="CDD" id="cd01744">
    <property type="entry name" value="GATase1_CPSase"/>
    <property type="match status" value="1"/>
</dbReference>
<protein>
    <recommendedName>
        <fullName evidence="5">carbamoyl-phosphate synthase (ammonia)</fullName>
        <ecNumber evidence="5">6.3.4.16</ecNumber>
    </recommendedName>
</protein>
<dbReference type="InterPro" id="IPR011761">
    <property type="entry name" value="ATP-grasp"/>
</dbReference>
<dbReference type="InterPro" id="IPR016185">
    <property type="entry name" value="PreATP-grasp_dom_sf"/>
</dbReference>
<dbReference type="CDD" id="cd01423">
    <property type="entry name" value="MGS_CPS_I_III"/>
    <property type="match status" value="1"/>
</dbReference>
<dbReference type="SUPFAM" id="SSF52440">
    <property type="entry name" value="PreATP-grasp domain"/>
    <property type="match status" value="2"/>
</dbReference>
<dbReference type="CTD" id="1373"/>
<dbReference type="InterPro" id="IPR011607">
    <property type="entry name" value="MGS-like_dom"/>
</dbReference>
<dbReference type="PROSITE" id="PS51273">
    <property type="entry name" value="GATASE_TYPE_1"/>
    <property type="match status" value="1"/>
</dbReference>
<dbReference type="Gene3D" id="3.50.30.20">
    <property type="entry name" value="Carbamoyl-phosphate synthase small subunit, N-terminal domain"/>
    <property type="match status" value="1"/>
</dbReference>
<dbReference type="InterPro" id="IPR005479">
    <property type="entry name" value="CPAse_ATP-bd"/>
</dbReference>
<dbReference type="NCBIfam" id="NF009475">
    <property type="entry name" value="PRK12838.1"/>
    <property type="match status" value="1"/>
</dbReference>
<accession>A0A7F8QPF3</accession>
<dbReference type="EC" id="6.3.4.16" evidence="5"/>
<proteinExistence type="predicted"/>
<dbReference type="InterPro" id="IPR036914">
    <property type="entry name" value="MGS-like_dom_sf"/>
</dbReference>
<dbReference type="Pfam" id="PF25596">
    <property type="entry name" value="CPSase_L_D1"/>
    <property type="match status" value="2"/>
</dbReference>
<dbReference type="InterPro" id="IPR029062">
    <property type="entry name" value="Class_I_gatase-like"/>
</dbReference>
<dbReference type="Gene3D" id="3.40.50.880">
    <property type="match status" value="1"/>
</dbReference>
<dbReference type="KEGG" id="lww:102728411"/>
<dbReference type="PRINTS" id="PR00096">
    <property type="entry name" value="GATASE"/>
</dbReference>
<dbReference type="PANTHER" id="PTHR11405:SF53">
    <property type="entry name" value="CARBAMOYL-PHOSPHATE SYNTHASE [AMMONIA], MITOCHONDRIAL"/>
    <property type="match status" value="1"/>
</dbReference>
<evidence type="ECO:0000256" key="7">
    <source>
        <dbReference type="PROSITE-ProRule" id="PRU00409"/>
    </source>
</evidence>
<dbReference type="AlphaFoldDB" id="A0A7F8QPF3"/>
<dbReference type="SMART" id="SM01097">
    <property type="entry name" value="CPSase_sm_chain"/>
    <property type="match status" value="1"/>
</dbReference>
<keyword evidence="1" id="KW-0436">Ligase</keyword>
<dbReference type="OrthoDB" id="434at2759"/>
<dbReference type="InterPro" id="IPR036897">
    <property type="entry name" value="CarbamoylP_synth_lsu_oligo_sf"/>
</dbReference>
<dbReference type="PROSITE" id="PS00867">
    <property type="entry name" value="CPSASE_2"/>
    <property type="match status" value="1"/>
</dbReference>
<dbReference type="RefSeq" id="XP_030883082.1">
    <property type="nucleotide sequence ID" value="XM_031027222.1"/>
</dbReference>
<feature type="domain" description="ATP-grasp" evidence="8">
    <location>
        <begin position="831"/>
        <end position="1022"/>
    </location>
</feature>
<reference evidence="11" key="1">
    <citation type="submission" date="2025-08" db="UniProtKB">
        <authorList>
            <consortium name="RefSeq"/>
        </authorList>
    </citation>
    <scope>IDENTIFICATION</scope>
    <source>
        <tissue evidence="11">Liver</tissue>
    </source>
</reference>
<dbReference type="Pfam" id="PF02786">
    <property type="entry name" value="CPSase_L_D2"/>
    <property type="match status" value="2"/>
</dbReference>
<evidence type="ECO:0000256" key="3">
    <source>
        <dbReference type="ARBA" id="ARBA00022741"/>
    </source>
</evidence>
<dbReference type="SUPFAM" id="SSF52021">
    <property type="entry name" value="Carbamoyl phosphate synthetase, small subunit N-terminal domain"/>
    <property type="match status" value="1"/>
</dbReference>
<dbReference type="PRINTS" id="PR00099">
    <property type="entry name" value="CPSGATASE"/>
</dbReference>
<keyword evidence="3 7" id="KW-0547">Nucleotide-binding</keyword>
<dbReference type="InterPro" id="IPR006274">
    <property type="entry name" value="CarbamoylP_synth_ssu"/>
</dbReference>
<dbReference type="GO" id="GO:0004088">
    <property type="term" value="F:carbamoyl-phosphate synthase (glutamine-hydrolyzing) activity"/>
    <property type="evidence" value="ECO:0007669"/>
    <property type="project" value="InterPro"/>
</dbReference>
<dbReference type="GO" id="GO:0006207">
    <property type="term" value="P:'de novo' pyrimidine nucleobase biosynthetic process"/>
    <property type="evidence" value="ECO:0007669"/>
    <property type="project" value="InterPro"/>
</dbReference>
<sequence>MSQFKLKAESDPYPEALTDPAYKGQILTMANPIIGNGGAPDTAALDELGLSKYLESDGIKVAGLLVLNYSNDYHHWLATKSLGQWLQEEKVPAIYGVDTRMLTKIIRDKGTMLGKIEFEGQSVGFMDPNKQNLIAEVSTKDVKVYGKGNPTKVVAVDCGIKNNVIRLLVKRGAEVHLVPWNHDFTKMEYDGLLIAGGPGNPALAQPLIQNVKKVLESDRKEPLFGISTGNLITGLAAGAKTYKMSMPNRGQNQPVLNITNRQAFITAQNHGYALDSTLPAGWKPLFVNVNDQTNEGIMHESKPFFGVQFHPEVSPGPTDTEYLFDSFFSLIKKGKGTTITSVLPKPALVASRVEVSKVLILGSGGLSIGQAGEFDYSGSQAVKAMKEENVKTVLMNPNIASVQTNEVGLKQADTVYFLPITPQFVTEVIKAERPDGLILGMGGQTALNCGVELFKRGVLKEYGVKVLGTSVESIMATEDRQLFSDKLNEINEKIAPSFAVESIEDALKAADTIGYPVMIRSAYALGGLGSGICPTKEILLDLSTKAFAMTNQILVERSVTGWKEIEYEVVRDADDNCVTVCNMENVDAMGVHTGDLNMLKIENKESSVFLKFNSSLVLIVSVLNLNLSFSLNPSESITEETLKKSKEIGFSDKQISKCLGLTEAQTRELRLKKNIHPWVKQIDTLAAEYPSVTNYLYVTYNGQEHDINFDDHGMMVLGCGPYHIGSSVEFDWCAVSSIRTLRQLGKKTVVVNCNPETVSTDFDECDKLYFEELSLERILDIYHQEACGGCIISVGGQIPNNLAVPLYKNGVKIMGTSPLQIDRAEDRSIFSAVLDELKVAQAPWKAVNTLNEALEFAKSVGYPCLLRPSYVLSGSAMNVVFSEDEMKKFLEEATRVSQEHPVVLTKFIEGAREVEMDAVGKDGRVISHAMSEHVEDAGVHSGDATLMLPTQTISQGAIEKVKDATRKIAKAFAISGPFNVQFLVKGNDVLVIECNLRASRSFPFVSKTLGVDFIDVATKVMIGESIDEKPLPTLDHPIIPADYVAIKAPMFSWPRLRDADPILRCEMASTGEVACFGEGIHTAFLKAMLSTGFKIPQKGILIGIQQSFRPRFLGVAEQLHNEGFKLFATEATSDWLNANNVPATPVAWPSQEGQNPSLSSIRKLIRDGSIDLVINLPNNNTKFVHDNYVIRRTAVDSGIALLTNFQVTKLFAEAVQKSRNVDSKSLFHYRQFSAGKMA</sequence>
<dbReference type="Proteomes" id="UP000245341">
    <property type="component" value="Unplaced"/>
</dbReference>
<dbReference type="SUPFAM" id="SSF48108">
    <property type="entry name" value="Carbamoyl phosphate synthetase, large subunit connection domain"/>
    <property type="match status" value="1"/>
</dbReference>
<dbReference type="GO" id="GO:0046872">
    <property type="term" value="F:metal ion binding"/>
    <property type="evidence" value="ECO:0007669"/>
    <property type="project" value="InterPro"/>
</dbReference>
<organism evidence="10 11">
    <name type="scientific">Leptonychotes weddellii</name>
    <name type="common">Weddell seal</name>
    <name type="synonym">Otaria weddellii</name>
    <dbReference type="NCBI Taxonomy" id="9713"/>
    <lineage>
        <taxon>Eukaryota</taxon>
        <taxon>Metazoa</taxon>
        <taxon>Chordata</taxon>
        <taxon>Craniata</taxon>
        <taxon>Vertebrata</taxon>
        <taxon>Euteleostomi</taxon>
        <taxon>Mammalia</taxon>
        <taxon>Eutheria</taxon>
        <taxon>Laurasiatheria</taxon>
        <taxon>Carnivora</taxon>
        <taxon>Caniformia</taxon>
        <taxon>Pinnipedia</taxon>
        <taxon>Phocidae</taxon>
        <taxon>Monachinae</taxon>
        <taxon>Lobodontini</taxon>
        <taxon>Leptonychotes</taxon>
    </lineage>
</organism>
<dbReference type="SUPFAM" id="SSF52335">
    <property type="entry name" value="Methylglyoxal synthase-like"/>
    <property type="match status" value="1"/>
</dbReference>
<dbReference type="SUPFAM" id="SSF56059">
    <property type="entry name" value="Glutathione synthetase ATP-binding domain-like"/>
    <property type="match status" value="2"/>
</dbReference>
<dbReference type="FunFam" id="3.30.1490.20:FF:000001">
    <property type="entry name" value="Carbamoyl-phosphate synthase large chain"/>
    <property type="match status" value="1"/>
</dbReference>
<evidence type="ECO:0000256" key="5">
    <source>
        <dbReference type="ARBA" id="ARBA00044063"/>
    </source>
</evidence>
<dbReference type="GO" id="GO:0005737">
    <property type="term" value="C:cytoplasm"/>
    <property type="evidence" value="ECO:0007669"/>
    <property type="project" value="TreeGrafter"/>
</dbReference>
<name>A0A7F8QPF3_LEPWE</name>
<dbReference type="SMART" id="SM01096">
    <property type="entry name" value="CPSase_L_D3"/>
    <property type="match status" value="1"/>
</dbReference>
<keyword evidence="4 7" id="KW-0067">ATP-binding</keyword>
<dbReference type="PROSITE" id="PS50975">
    <property type="entry name" value="ATP_GRASP"/>
    <property type="match status" value="2"/>
</dbReference>
<dbReference type="Pfam" id="PF02142">
    <property type="entry name" value="MGS"/>
    <property type="match status" value="1"/>
</dbReference>
<dbReference type="Gene3D" id="3.30.1490.20">
    <property type="entry name" value="ATP-grasp fold, A domain"/>
    <property type="match status" value="2"/>
</dbReference>
<dbReference type="PANTHER" id="PTHR11405">
    <property type="entry name" value="CARBAMOYLTRANSFERASE FAMILY MEMBER"/>
    <property type="match status" value="1"/>
</dbReference>
<dbReference type="Gene3D" id="3.30.470.20">
    <property type="entry name" value="ATP-grasp fold, B domain"/>
    <property type="match status" value="2"/>
</dbReference>
<dbReference type="GO" id="GO:0006541">
    <property type="term" value="P:glutamine metabolic process"/>
    <property type="evidence" value="ECO:0007669"/>
    <property type="project" value="InterPro"/>
</dbReference>
<keyword evidence="10" id="KW-1185">Reference proteome</keyword>
<evidence type="ECO:0000256" key="6">
    <source>
        <dbReference type="ARBA" id="ARBA00047359"/>
    </source>
</evidence>
<feature type="domain" description="ATP-grasp" evidence="8">
    <location>
        <begin position="484"/>
        <end position="670"/>
    </location>
</feature>
<dbReference type="Gene3D" id="3.40.50.20">
    <property type="match status" value="2"/>
</dbReference>
<dbReference type="FunFam" id="3.30.470.20:FF:000030">
    <property type="entry name" value="Carbamoyl-phosphate synthase 1, mitochondrial"/>
    <property type="match status" value="1"/>
</dbReference>
<dbReference type="GeneID" id="102728411"/>
<dbReference type="Pfam" id="PF00988">
    <property type="entry name" value="CPSase_sm_chain"/>
    <property type="match status" value="1"/>
</dbReference>
<dbReference type="InterPro" id="IPR036480">
    <property type="entry name" value="CarbP_synth_ssu_N_sf"/>
</dbReference>
<evidence type="ECO:0000313" key="11">
    <source>
        <dbReference type="RefSeq" id="XP_030883082.1"/>
    </source>
</evidence>
<evidence type="ECO:0000256" key="1">
    <source>
        <dbReference type="ARBA" id="ARBA00022598"/>
    </source>
</evidence>
<evidence type="ECO:0000313" key="10">
    <source>
        <dbReference type="Proteomes" id="UP000245341"/>
    </source>
</evidence>
<evidence type="ECO:0000259" key="9">
    <source>
        <dbReference type="PROSITE" id="PS51855"/>
    </source>
</evidence>
<dbReference type="InterPro" id="IPR005480">
    <property type="entry name" value="CPSase_lsu_oligo"/>
</dbReference>
<dbReference type="SMART" id="SM00851">
    <property type="entry name" value="MGS"/>
    <property type="match status" value="1"/>
</dbReference>
<evidence type="ECO:0000259" key="8">
    <source>
        <dbReference type="PROSITE" id="PS50975"/>
    </source>
</evidence>
<dbReference type="InterPro" id="IPR017926">
    <property type="entry name" value="GATASE"/>
</dbReference>
<dbReference type="InterPro" id="IPR035686">
    <property type="entry name" value="CPSase_GATase1"/>
</dbReference>
<dbReference type="NCBIfam" id="TIGR01368">
    <property type="entry name" value="CPSaseIIsmall"/>
    <property type="match status" value="1"/>
</dbReference>
<dbReference type="Gene3D" id="1.10.1030.10">
    <property type="entry name" value="Carbamoyl-phosphate synthetase, large subunit oligomerisation domain"/>
    <property type="match status" value="1"/>
</dbReference>
<dbReference type="FunFam" id="3.40.50.1380:FF:000010">
    <property type="entry name" value="carbamoyl-phosphate synthase [ammonia], mitochondrial"/>
    <property type="match status" value="1"/>
</dbReference>
<dbReference type="Pfam" id="PF00117">
    <property type="entry name" value="GATase"/>
    <property type="match status" value="1"/>
</dbReference>
<dbReference type="SUPFAM" id="SSF52317">
    <property type="entry name" value="Class I glutamine amidotransferase-like"/>
    <property type="match status" value="1"/>
</dbReference>
<dbReference type="InterPro" id="IPR005483">
    <property type="entry name" value="CPSase_dom"/>
</dbReference>
<dbReference type="Gene3D" id="3.40.50.1380">
    <property type="entry name" value="Methylglyoxal synthase-like domain"/>
    <property type="match status" value="1"/>
</dbReference>
<dbReference type="InterPro" id="IPR002474">
    <property type="entry name" value="CarbamoylP_synth_ssu_N"/>
</dbReference>
<feature type="domain" description="MGS-like" evidence="9">
    <location>
        <begin position="1093"/>
        <end position="1238"/>
    </location>
</feature>
<dbReference type="PROSITE" id="PS00866">
    <property type="entry name" value="CPSASE_1"/>
    <property type="match status" value="2"/>
</dbReference>
<dbReference type="GO" id="GO:0005524">
    <property type="term" value="F:ATP binding"/>
    <property type="evidence" value="ECO:0007669"/>
    <property type="project" value="UniProtKB-UniRule"/>
</dbReference>
<dbReference type="GO" id="GO:0004087">
    <property type="term" value="F:carbamoyl-phosphate synthase (ammonia) activity"/>
    <property type="evidence" value="ECO:0007669"/>
    <property type="project" value="UniProtKB-EC"/>
</dbReference>
<dbReference type="FunFam" id="3.40.50.20:FF:000012">
    <property type="entry name" value="Carbamoyl-phosphate synthase 1, mitochondrial"/>
    <property type="match status" value="1"/>
</dbReference>
<dbReference type="InterPro" id="IPR058047">
    <property type="entry name" value="CPSase_preATP-grasp"/>
</dbReference>
<dbReference type="FunFam" id="3.40.50.880:FF:000006">
    <property type="entry name" value="Carbamoyl-phosphate synthase 1, mitochondrial"/>
    <property type="match status" value="1"/>
</dbReference>
<evidence type="ECO:0000256" key="2">
    <source>
        <dbReference type="ARBA" id="ARBA00022737"/>
    </source>
</evidence>